<keyword evidence="3" id="KW-0963">Cytoplasm</keyword>
<dbReference type="PROSITE" id="PS50190">
    <property type="entry name" value="SEC7"/>
    <property type="match status" value="1"/>
</dbReference>
<comment type="subcellular location">
    <subcellularLocation>
        <location evidence="2">Cytoplasm</location>
        <location evidence="2">Cytosol</location>
    </subcellularLocation>
    <subcellularLocation>
        <location evidence="1">Membrane</location>
        <topology evidence="1">Peripheral membrane protein</topology>
        <orientation evidence="1">Cytoplasmic side</orientation>
    </subcellularLocation>
</comment>
<dbReference type="InterPro" id="IPR035999">
    <property type="entry name" value="Sec7_dom_sf"/>
</dbReference>
<dbReference type="GO" id="GO:0005085">
    <property type="term" value="F:guanyl-nucleotide exchange factor activity"/>
    <property type="evidence" value="ECO:0007669"/>
    <property type="project" value="UniProtKB-KW"/>
</dbReference>
<keyword evidence="5" id="KW-0472">Membrane</keyword>
<dbReference type="GO" id="GO:0016020">
    <property type="term" value="C:membrane"/>
    <property type="evidence" value="ECO:0007669"/>
    <property type="project" value="UniProtKB-SubCell"/>
</dbReference>
<dbReference type="EMBL" id="QGNW01001218">
    <property type="protein sequence ID" value="RVW49879.1"/>
    <property type="molecule type" value="Genomic_DNA"/>
</dbReference>
<comment type="caution">
    <text evidence="8">The sequence shown here is derived from an EMBL/GenBank/DDBJ whole genome shotgun (WGS) entry which is preliminary data.</text>
</comment>
<dbReference type="InterPro" id="IPR023394">
    <property type="entry name" value="Sec7_C_sf"/>
</dbReference>
<dbReference type="InterPro" id="IPR000904">
    <property type="entry name" value="Sec7_dom"/>
</dbReference>
<evidence type="ECO:0000259" key="7">
    <source>
        <dbReference type="PROSITE" id="PS50190"/>
    </source>
</evidence>
<evidence type="ECO:0000313" key="8">
    <source>
        <dbReference type="EMBL" id="RVW49879.1"/>
    </source>
</evidence>
<name>A0A438EQ60_VITVI</name>
<feature type="region of interest" description="Disordered" evidence="6">
    <location>
        <begin position="730"/>
        <end position="763"/>
    </location>
</feature>
<dbReference type="Pfam" id="PF01369">
    <property type="entry name" value="Sec7"/>
    <property type="match status" value="1"/>
</dbReference>
<dbReference type="Gene3D" id="1.10.220.20">
    <property type="match status" value="1"/>
</dbReference>
<sequence length="985" mass="109254">MGRLKLQSGIKSIEEEPEDCESTSSNKAALACMINSEVGAVLAVMRRNVRWGGRYMSGDDHLEHSLIQSLKALRKQIFSWQHQWHTINPAVYLQPFLDVIRSDETGAPITGVALSSVYKIVTLDVLCLNTVNVEDAMHLVVDAVTSCRFEHVCTIVNTCYRIVHQAATKSELLQRIARHIDARTCQGSGQDNEYNFGNKQLENGNGASEYDGQPSLVSFASNSSTGLVGSMLDENTVGAGNGKEATPYDLHLMTEPYGVPCMVEIFHFLCSLLNVVEHMGMGSRSNTMAFDEDLPLFALGLINSAIELGGLSIRRHPAARSCYGGSSRLLQAENFHGGDVCNLDCDITCSNVFEDLANLLSKSAFPVNCPLSAMHILALDGLIAVIQGMAERIGNGSLGSEQSPVNLEEYTPFWMVHCWLDKNLVGDFLGNHDEFCVQVLHEFAGTFDFQDMNLDTALRLFLETFRLPGESQKIQRVLEAFSERYYEQSPQILANKDAALLLSYSLIMLNTDQHNVQVKKKMTEEDFIRNNRHINGGSDLPRDFLSELYHSICKNEIRTTPEQGAGFPEMTPSRWIDLMHKSKKTAPFIVADSRAFLDHDMFAIMSGPTIAAISVVFDHAEHEEVYQTCIDGFLAVAKISACHHLEDVLDDLVVSLCKFTTLLNPSPGEESVQAFGDDTKARMATVTVFTIANRYGDYIRTGWRNILDCILRLHKLGLLPARVASDAADDSELSADPGQGKPITNSLSSAHMPSIGTPRRSSGLMGRFSQLLSLDTEEPRSQPTEQQLAAHQRTLQTIQKCHIDSIFTESKFLQSDSLLQLARALIWAAGRPQKGNSSPEDEDTAVFCLELLIAITLNNRDRIKLLWQGVYEHISNIVQSTVMPWCPSGEGCFWTSSYLPALLPYKENLADELLRSLQLVLKLDARVADAYCEQITQEVSRLVKANATHIRSQMGWRTITSLLSITARHPEASEAGFDALLFHHV</sequence>
<evidence type="ECO:0000256" key="4">
    <source>
        <dbReference type="ARBA" id="ARBA00022658"/>
    </source>
</evidence>
<dbReference type="Proteomes" id="UP000288805">
    <property type="component" value="Unassembled WGS sequence"/>
</dbReference>
<feature type="compositionally biased region" description="Polar residues" evidence="6">
    <location>
        <begin position="742"/>
        <end position="751"/>
    </location>
</feature>
<proteinExistence type="predicted"/>
<evidence type="ECO:0000256" key="5">
    <source>
        <dbReference type="ARBA" id="ARBA00023136"/>
    </source>
</evidence>
<evidence type="ECO:0000256" key="2">
    <source>
        <dbReference type="ARBA" id="ARBA00004514"/>
    </source>
</evidence>
<gene>
    <name evidence="8" type="primary">GN_0</name>
    <name evidence="8" type="ORF">CK203_112392</name>
</gene>
<protein>
    <submittedName>
        <fullName evidence="8">ARF guanine-nucleotide exchange factor GNOM</fullName>
    </submittedName>
</protein>
<dbReference type="GO" id="GO:0016192">
    <property type="term" value="P:vesicle-mediated transport"/>
    <property type="evidence" value="ECO:0007669"/>
    <property type="project" value="UniProtKB-ARBA"/>
</dbReference>
<dbReference type="Gene3D" id="1.10.1000.11">
    <property type="entry name" value="Arf Nucleotide-binding Site Opener,domain 2"/>
    <property type="match status" value="1"/>
</dbReference>
<organism evidence="8 9">
    <name type="scientific">Vitis vinifera</name>
    <name type="common">Grape</name>
    <dbReference type="NCBI Taxonomy" id="29760"/>
    <lineage>
        <taxon>Eukaryota</taxon>
        <taxon>Viridiplantae</taxon>
        <taxon>Streptophyta</taxon>
        <taxon>Embryophyta</taxon>
        <taxon>Tracheophyta</taxon>
        <taxon>Spermatophyta</taxon>
        <taxon>Magnoliopsida</taxon>
        <taxon>eudicotyledons</taxon>
        <taxon>Gunneridae</taxon>
        <taxon>Pentapetalae</taxon>
        <taxon>rosids</taxon>
        <taxon>Vitales</taxon>
        <taxon>Vitaceae</taxon>
        <taxon>Viteae</taxon>
        <taxon>Vitis</taxon>
    </lineage>
</organism>
<dbReference type="GO" id="GO:0012505">
    <property type="term" value="C:endomembrane system"/>
    <property type="evidence" value="ECO:0007669"/>
    <property type="project" value="UniProtKB-ARBA"/>
</dbReference>
<evidence type="ECO:0000256" key="6">
    <source>
        <dbReference type="SAM" id="MobiDB-lite"/>
    </source>
</evidence>
<evidence type="ECO:0000256" key="1">
    <source>
        <dbReference type="ARBA" id="ARBA00004287"/>
    </source>
</evidence>
<dbReference type="SUPFAM" id="SSF48425">
    <property type="entry name" value="Sec7 domain"/>
    <property type="match status" value="1"/>
</dbReference>
<dbReference type="AlphaFoldDB" id="A0A438EQ60"/>
<dbReference type="GO" id="GO:0005829">
    <property type="term" value="C:cytosol"/>
    <property type="evidence" value="ECO:0007669"/>
    <property type="project" value="UniProtKB-SubCell"/>
</dbReference>
<feature type="domain" description="SEC7" evidence="7">
    <location>
        <begin position="386"/>
        <end position="555"/>
    </location>
</feature>
<keyword evidence="4" id="KW-0344">Guanine-nucleotide releasing factor</keyword>
<dbReference type="PANTHER" id="PTHR10663:SF388">
    <property type="entry name" value="GOLGI-SPECIFIC BREFELDIN A-RESISTANCE GUANINE NUCLEOTIDE EXCHANGE FACTOR 1"/>
    <property type="match status" value="1"/>
</dbReference>
<accession>A0A438EQ60</accession>
<feature type="region of interest" description="Disordered" evidence="6">
    <location>
        <begin position="1"/>
        <end position="20"/>
    </location>
</feature>
<reference evidence="8 9" key="1">
    <citation type="journal article" date="2018" name="PLoS Genet.">
        <title>Population sequencing reveals clonal diversity and ancestral inbreeding in the grapevine cultivar Chardonnay.</title>
        <authorList>
            <person name="Roach M.J."/>
            <person name="Johnson D.L."/>
            <person name="Bohlmann J."/>
            <person name="van Vuuren H.J."/>
            <person name="Jones S.J."/>
            <person name="Pretorius I.S."/>
            <person name="Schmidt S.A."/>
            <person name="Borneman A.R."/>
        </authorList>
    </citation>
    <scope>NUCLEOTIDE SEQUENCE [LARGE SCALE GENOMIC DNA]</scope>
    <source>
        <strain evidence="9">cv. Chardonnay</strain>
        <tissue evidence="8">Leaf</tissue>
    </source>
</reference>
<dbReference type="CDD" id="cd00171">
    <property type="entry name" value="Sec7"/>
    <property type="match status" value="1"/>
</dbReference>
<evidence type="ECO:0000256" key="3">
    <source>
        <dbReference type="ARBA" id="ARBA00022490"/>
    </source>
</evidence>
<evidence type="ECO:0000313" key="9">
    <source>
        <dbReference type="Proteomes" id="UP000288805"/>
    </source>
</evidence>
<dbReference type="GO" id="GO:0032012">
    <property type="term" value="P:regulation of ARF protein signal transduction"/>
    <property type="evidence" value="ECO:0007669"/>
    <property type="project" value="InterPro"/>
</dbReference>
<dbReference type="FunFam" id="1.10.1000.11:FF:000010">
    <property type="entry name" value="ARF guanine-nucleotide exchange factor GNOM-like"/>
    <property type="match status" value="1"/>
</dbReference>
<dbReference type="SMART" id="SM00222">
    <property type="entry name" value="Sec7"/>
    <property type="match status" value="1"/>
</dbReference>
<dbReference type="PANTHER" id="PTHR10663">
    <property type="entry name" value="GUANYL-NUCLEOTIDE EXCHANGE FACTOR"/>
    <property type="match status" value="1"/>
</dbReference>